<dbReference type="InterPro" id="IPR036866">
    <property type="entry name" value="RibonucZ/Hydroxyglut_hydro"/>
</dbReference>
<comment type="caution">
    <text evidence="2">The sequence shown here is derived from an EMBL/GenBank/DDBJ whole genome shotgun (WGS) entry which is preliminary data.</text>
</comment>
<evidence type="ECO:0000259" key="1">
    <source>
        <dbReference type="SMART" id="SM00849"/>
    </source>
</evidence>
<sequence length="562" mass="62036">MIDRISCRIGFHIPRFAGVLRRMWGVPVCVWSSMLLVGCGKRDEVEFRPPIEYATVESAKILDAGMDVRTNWLGPKTVTVFPGVHALSELFPSAVYAIESEKGIVLIDAGVEAECHLLHESMIKVGLQLSDVGRVLITHAHYDHVFGANRIRELSGASIAIGSEDADVLRTLDLDALYSLFPRTPYEGGPIEVDQTLDDGDVIDLGDATITVVAAPGHTPGCRCFLLEKDSTRIFFSGDVISSLNFGPATYPVHISPKFRGDAEQYLATLDRLLAMPPPDILLPGHPRQQTRGYDVRLSSGQWKSLLMPAREEVQQAVARQLHDGKDFLDGLAKQVESELYYFGEIDGVAVYASVQNGKVIAFNAPGGDRFGEFFEKRAREFELPSVQPDAVVITTPEEVAYSGIGSLDPSTTIFAPRSVTDQLQSNAMVIESFDRWTERFGDRMEVIELPLGVACLIRLQSKQVLITPPAPRNISIAWTTRTSGQRTTSPLQPQAMNLQGELDESTAMAEDYLATVERLGSIRADIWLPARPFSGQNANLYDDDWQRILESNRKVAEQHAP</sequence>
<dbReference type="SUPFAM" id="SSF56281">
    <property type="entry name" value="Metallo-hydrolase/oxidoreductase"/>
    <property type="match status" value="1"/>
</dbReference>
<evidence type="ECO:0000313" key="3">
    <source>
        <dbReference type="Proteomes" id="UP000316213"/>
    </source>
</evidence>
<dbReference type="EMBL" id="SJPM01000001">
    <property type="protein sequence ID" value="TWU03312.1"/>
    <property type="molecule type" value="Genomic_DNA"/>
</dbReference>
<proteinExistence type="predicted"/>
<dbReference type="EC" id="3.-.-.-" evidence="2"/>
<accession>A0A5C6AWA0</accession>
<dbReference type="InterPro" id="IPR001279">
    <property type="entry name" value="Metallo-B-lactamas"/>
</dbReference>
<feature type="domain" description="Metallo-beta-lactamase" evidence="1">
    <location>
        <begin position="92"/>
        <end position="286"/>
    </location>
</feature>
<reference evidence="2 3" key="1">
    <citation type="submission" date="2019-02" db="EMBL/GenBank/DDBJ databases">
        <title>Deep-cultivation of Planctomycetes and their phenomic and genomic characterization uncovers novel biology.</title>
        <authorList>
            <person name="Wiegand S."/>
            <person name="Jogler M."/>
            <person name="Boedeker C."/>
            <person name="Pinto D."/>
            <person name="Vollmers J."/>
            <person name="Rivas-Marin E."/>
            <person name="Kohn T."/>
            <person name="Peeters S.H."/>
            <person name="Heuer A."/>
            <person name="Rast P."/>
            <person name="Oberbeckmann S."/>
            <person name="Bunk B."/>
            <person name="Jeske O."/>
            <person name="Meyerdierks A."/>
            <person name="Storesund J.E."/>
            <person name="Kallscheuer N."/>
            <person name="Luecker S."/>
            <person name="Lage O.M."/>
            <person name="Pohl T."/>
            <person name="Merkel B.J."/>
            <person name="Hornburger P."/>
            <person name="Mueller R.-W."/>
            <person name="Bruemmer F."/>
            <person name="Labrenz M."/>
            <person name="Spormann A.M."/>
            <person name="Op Den Camp H."/>
            <person name="Overmann J."/>
            <person name="Amann R."/>
            <person name="Jetten M.S.M."/>
            <person name="Mascher T."/>
            <person name="Medema M.H."/>
            <person name="Devos D.P."/>
            <person name="Kaster A.-K."/>
            <person name="Ovreas L."/>
            <person name="Rohde M."/>
            <person name="Galperin M.Y."/>
            <person name="Jogler C."/>
        </authorList>
    </citation>
    <scope>NUCLEOTIDE SEQUENCE [LARGE SCALE GENOMIC DNA]</scope>
    <source>
        <strain evidence="2 3">Pla100</strain>
    </source>
</reference>
<dbReference type="Proteomes" id="UP000316213">
    <property type="component" value="Unassembled WGS sequence"/>
</dbReference>
<dbReference type="InterPro" id="IPR050855">
    <property type="entry name" value="NDM-1-like"/>
</dbReference>
<dbReference type="SMART" id="SM00849">
    <property type="entry name" value="Lactamase_B"/>
    <property type="match status" value="1"/>
</dbReference>
<dbReference type="RefSeq" id="WP_146575857.1">
    <property type="nucleotide sequence ID" value="NZ_SJPM01000001.1"/>
</dbReference>
<evidence type="ECO:0000313" key="2">
    <source>
        <dbReference type="EMBL" id="TWU03312.1"/>
    </source>
</evidence>
<dbReference type="Pfam" id="PF00753">
    <property type="entry name" value="Lactamase_B"/>
    <property type="match status" value="1"/>
</dbReference>
<keyword evidence="3" id="KW-1185">Reference proteome</keyword>
<dbReference type="OrthoDB" id="9802248at2"/>
<dbReference type="GO" id="GO:0016787">
    <property type="term" value="F:hydrolase activity"/>
    <property type="evidence" value="ECO:0007669"/>
    <property type="project" value="UniProtKB-KW"/>
</dbReference>
<name>A0A5C6AWA0_9BACT</name>
<organism evidence="2 3">
    <name type="scientific">Neorhodopirellula pilleata</name>
    <dbReference type="NCBI Taxonomy" id="2714738"/>
    <lineage>
        <taxon>Bacteria</taxon>
        <taxon>Pseudomonadati</taxon>
        <taxon>Planctomycetota</taxon>
        <taxon>Planctomycetia</taxon>
        <taxon>Pirellulales</taxon>
        <taxon>Pirellulaceae</taxon>
        <taxon>Neorhodopirellula</taxon>
    </lineage>
</organism>
<gene>
    <name evidence="2" type="ORF">Pla100_02300</name>
</gene>
<protein>
    <submittedName>
        <fullName evidence="2">Putative metallo-hydrolase</fullName>
        <ecNumber evidence="2">3.-.-.-</ecNumber>
    </submittedName>
</protein>
<keyword evidence="2" id="KW-0378">Hydrolase</keyword>
<dbReference type="PANTHER" id="PTHR42951">
    <property type="entry name" value="METALLO-BETA-LACTAMASE DOMAIN-CONTAINING"/>
    <property type="match status" value="1"/>
</dbReference>
<dbReference type="AlphaFoldDB" id="A0A5C6AWA0"/>
<dbReference type="Gene3D" id="3.60.15.10">
    <property type="entry name" value="Ribonuclease Z/Hydroxyacylglutathione hydrolase-like"/>
    <property type="match status" value="1"/>
</dbReference>